<protein>
    <submittedName>
        <fullName evidence="1">Uncharacterized protein</fullName>
    </submittedName>
</protein>
<keyword evidence="2" id="KW-1185">Reference proteome</keyword>
<gene>
    <name evidence="1" type="ORF">QYF61_013093</name>
</gene>
<proteinExistence type="predicted"/>
<dbReference type="EMBL" id="JAUNZN010000002">
    <property type="protein sequence ID" value="KAK4826993.1"/>
    <property type="molecule type" value="Genomic_DNA"/>
</dbReference>
<dbReference type="AlphaFoldDB" id="A0AAN7NG07"/>
<dbReference type="Proteomes" id="UP001333110">
    <property type="component" value="Unassembled WGS sequence"/>
</dbReference>
<sequence length="124" mass="13978">MGNGLKCQKRIAMNFFTFLHLHLSTSVVEERYPSLHCAGEVLEIWKKANVTPIFKEDNFTLIPGKVIVQILLEAISNPMKDKKVIWISPHGVMKGKSRLNNLTALCDEMTGFVDEERVLDVPGP</sequence>
<organism evidence="1 2">
    <name type="scientific">Mycteria americana</name>
    <name type="common">Wood stork</name>
    <dbReference type="NCBI Taxonomy" id="33587"/>
    <lineage>
        <taxon>Eukaryota</taxon>
        <taxon>Metazoa</taxon>
        <taxon>Chordata</taxon>
        <taxon>Craniata</taxon>
        <taxon>Vertebrata</taxon>
        <taxon>Euteleostomi</taxon>
        <taxon>Archelosauria</taxon>
        <taxon>Archosauria</taxon>
        <taxon>Dinosauria</taxon>
        <taxon>Saurischia</taxon>
        <taxon>Theropoda</taxon>
        <taxon>Coelurosauria</taxon>
        <taxon>Aves</taxon>
        <taxon>Neognathae</taxon>
        <taxon>Neoaves</taxon>
        <taxon>Aequornithes</taxon>
        <taxon>Ciconiiformes</taxon>
        <taxon>Ciconiidae</taxon>
        <taxon>Mycteria</taxon>
    </lineage>
</organism>
<comment type="caution">
    <text evidence="1">The sequence shown here is derived from an EMBL/GenBank/DDBJ whole genome shotgun (WGS) entry which is preliminary data.</text>
</comment>
<accession>A0AAN7NG07</accession>
<evidence type="ECO:0000313" key="1">
    <source>
        <dbReference type="EMBL" id="KAK4826993.1"/>
    </source>
</evidence>
<evidence type="ECO:0000313" key="2">
    <source>
        <dbReference type="Proteomes" id="UP001333110"/>
    </source>
</evidence>
<reference evidence="1 2" key="1">
    <citation type="journal article" date="2023" name="J. Hered.">
        <title>Chromosome-level genome of the wood stork (Mycteria americana) provides insight into avian chromosome evolution.</title>
        <authorList>
            <person name="Flamio R. Jr."/>
            <person name="Ramstad K.M."/>
        </authorList>
    </citation>
    <scope>NUCLEOTIDE SEQUENCE [LARGE SCALE GENOMIC DNA]</scope>
    <source>
        <strain evidence="1">JAX WOST 10</strain>
    </source>
</reference>
<name>A0AAN7NG07_MYCAM</name>